<dbReference type="VEuPathDB" id="FungiDB:HZS61_000981"/>
<dbReference type="InterPro" id="IPR038717">
    <property type="entry name" value="Tc1-like_DDE_dom"/>
</dbReference>
<accession>A0A2H3T7T3</accession>
<dbReference type="VEuPathDB" id="FungiDB:FOXG_18208"/>
<dbReference type="GO" id="GO:0003676">
    <property type="term" value="F:nucleic acid binding"/>
    <property type="evidence" value="ECO:0007669"/>
    <property type="project" value="InterPro"/>
</dbReference>
<evidence type="ECO:0000259" key="1">
    <source>
        <dbReference type="Pfam" id="PF13358"/>
    </source>
</evidence>
<organism evidence="2 3">
    <name type="scientific">Fusarium oxysporum</name>
    <name type="common">Fusarium vascular wilt</name>
    <dbReference type="NCBI Taxonomy" id="5507"/>
    <lineage>
        <taxon>Eukaryota</taxon>
        <taxon>Fungi</taxon>
        <taxon>Dikarya</taxon>
        <taxon>Ascomycota</taxon>
        <taxon>Pezizomycotina</taxon>
        <taxon>Sordariomycetes</taxon>
        <taxon>Hypocreomycetidae</taxon>
        <taxon>Hypocreales</taxon>
        <taxon>Nectriaceae</taxon>
        <taxon>Fusarium</taxon>
        <taxon>Fusarium oxysporum species complex</taxon>
    </lineage>
</organism>
<dbReference type="InterPro" id="IPR036397">
    <property type="entry name" value="RNaseH_sf"/>
</dbReference>
<dbReference type="Gene3D" id="3.30.420.10">
    <property type="entry name" value="Ribonuclease H-like superfamily/Ribonuclease H"/>
    <property type="match status" value="1"/>
</dbReference>
<dbReference type="Pfam" id="PF13358">
    <property type="entry name" value="DDE_3"/>
    <property type="match status" value="1"/>
</dbReference>
<name>A0A2H3T7T3_FUSOX</name>
<evidence type="ECO:0000313" key="3">
    <source>
        <dbReference type="Proteomes" id="UP000219369"/>
    </source>
</evidence>
<feature type="domain" description="Tc1-like transposase DDE" evidence="1">
    <location>
        <begin position="110"/>
        <end position="161"/>
    </location>
</feature>
<reference evidence="3" key="1">
    <citation type="submission" date="2016-09" db="EMBL/GenBank/DDBJ databases">
        <authorList>
            <person name="Guldener U."/>
        </authorList>
    </citation>
    <scope>NUCLEOTIDE SEQUENCE [LARGE SCALE GENOMIC DNA]</scope>
    <source>
        <strain evidence="3">V64-1</strain>
    </source>
</reference>
<sequence>MTPFSTLTFSQICFTDEVTVSNAPNNPDGWVFRRPDEKYRTDLVNVQQHVKPSISLMFWGGIARDKQSYLIPMTRDKTAKKGGYSSWSYRKALTEGLLPFLDEFDLFQQDNARIHIAQPSIDWLLLHGIKPINWPSHSPDLNPIEHVWKALKAKLRRMHPEFIRLKNNKADRAQLIRWLQEAWAALPPYLILKLTTSVKNRLRAVIRAQGWYTKY</sequence>
<evidence type="ECO:0000313" key="2">
    <source>
        <dbReference type="EMBL" id="SCO80754.1"/>
    </source>
</evidence>
<protein>
    <recommendedName>
        <fullName evidence="1">Tc1-like transposase DDE domain-containing protein</fullName>
    </recommendedName>
</protein>
<dbReference type="AlphaFoldDB" id="A0A2H3T7T3"/>
<dbReference type="EMBL" id="FMJY01000003">
    <property type="protein sequence ID" value="SCO80754.1"/>
    <property type="molecule type" value="Genomic_DNA"/>
</dbReference>
<gene>
    <name evidence="2" type="ORF">FRV6_04967</name>
</gene>
<proteinExistence type="predicted"/>
<dbReference type="OrthoDB" id="5150811at2759"/>
<dbReference type="Proteomes" id="UP000219369">
    <property type="component" value="Unassembled WGS sequence"/>
</dbReference>